<feature type="domain" description="Secretion system C-terminal sorting" evidence="3">
    <location>
        <begin position="174"/>
        <end position="242"/>
    </location>
</feature>
<feature type="signal peptide" evidence="2">
    <location>
        <begin position="1"/>
        <end position="18"/>
    </location>
</feature>
<organism evidence="4 5">
    <name type="scientific">Psychroflexus planctonicus</name>
    <dbReference type="NCBI Taxonomy" id="1526575"/>
    <lineage>
        <taxon>Bacteria</taxon>
        <taxon>Pseudomonadati</taxon>
        <taxon>Bacteroidota</taxon>
        <taxon>Flavobacteriia</taxon>
        <taxon>Flavobacteriales</taxon>
        <taxon>Flavobacteriaceae</taxon>
        <taxon>Psychroflexus</taxon>
    </lineage>
</organism>
<evidence type="ECO:0000256" key="2">
    <source>
        <dbReference type="SAM" id="SignalP"/>
    </source>
</evidence>
<evidence type="ECO:0000313" key="4">
    <source>
        <dbReference type="EMBL" id="GGE24126.1"/>
    </source>
</evidence>
<keyword evidence="1 2" id="KW-0732">Signal</keyword>
<sequence length="244" mass="27790">MKTIIKTAIFVFFITANAQVDPILDHTWTIEKIVTEDGTIIADLNAFGEYDQLDFSDEFSSDGITFFYYFLPDCESNVVFLENEQSFYNEILGCTLNSDSSDIGDYYNGVFIQGSEVVTFDNEVMSNAYGPFNYDFRYEGDLIYLDITNTNGEVATFWASTLSNDDFDRTNFSLYPNPVANELYVESELAKIELIEIYSLNGKQVLKVDFQKNNPIDVSNLAKGLYLVKAQTENKILTKKLIKE</sequence>
<dbReference type="NCBIfam" id="TIGR04183">
    <property type="entry name" value="Por_Secre_tail"/>
    <property type="match status" value="1"/>
</dbReference>
<dbReference type="RefSeq" id="WP_188457123.1">
    <property type="nucleotide sequence ID" value="NZ_BMGM01000001.1"/>
</dbReference>
<dbReference type="EMBL" id="BMGM01000001">
    <property type="protein sequence ID" value="GGE24126.1"/>
    <property type="molecule type" value="Genomic_DNA"/>
</dbReference>
<dbReference type="InterPro" id="IPR026444">
    <property type="entry name" value="Secre_tail"/>
</dbReference>
<comment type="caution">
    <text evidence="4">The sequence shown here is derived from an EMBL/GenBank/DDBJ whole genome shotgun (WGS) entry which is preliminary data.</text>
</comment>
<gene>
    <name evidence="4" type="ORF">GCM10010832_01040</name>
</gene>
<keyword evidence="5" id="KW-1185">Reference proteome</keyword>
<dbReference type="Pfam" id="PF18962">
    <property type="entry name" value="Por_Secre_tail"/>
    <property type="match status" value="1"/>
</dbReference>
<feature type="chain" id="PRO_5046262459" description="Secretion system C-terminal sorting domain-containing protein" evidence="2">
    <location>
        <begin position="19"/>
        <end position="244"/>
    </location>
</feature>
<protein>
    <recommendedName>
        <fullName evidence="3">Secretion system C-terminal sorting domain-containing protein</fullName>
    </recommendedName>
</protein>
<evidence type="ECO:0000256" key="1">
    <source>
        <dbReference type="ARBA" id="ARBA00022729"/>
    </source>
</evidence>
<evidence type="ECO:0000259" key="3">
    <source>
        <dbReference type="Pfam" id="PF18962"/>
    </source>
</evidence>
<accession>A0ABQ1SB23</accession>
<evidence type="ECO:0000313" key="5">
    <source>
        <dbReference type="Proteomes" id="UP000599179"/>
    </source>
</evidence>
<dbReference type="Proteomes" id="UP000599179">
    <property type="component" value="Unassembled WGS sequence"/>
</dbReference>
<name>A0ABQ1SB23_9FLAO</name>
<reference evidence="5" key="1">
    <citation type="journal article" date="2019" name="Int. J. Syst. Evol. Microbiol.">
        <title>The Global Catalogue of Microorganisms (GCM) 10K type strain sequencing project: providing services to taxonomists for standard genome sequencing and annotation.</title>
        <authorList>
            <consortium name="The Broad Institute Genomics Platform"/>
            <consortium name="The Broad Institute Genome Sequencing Center for Infectious Disease"/>
            <person name="Wu L."/>
            <person name="Ma J."/>
        </authorList>
    </citation>
    <scope>NUCLEOTIDE SEQUENCE [LARGE SCALE GENOMIC DNA]</scope>
    <source>
        <strain evidence="5">CGMCC 1.12931</strain>
    </source>
</reference>
<proteinExistence type="predicted"/>